<accession>A0A1F8H3D1</accession>
<comment type="caution">
    <text evidence="1">The sequence shown here is derived from an EMBL/GenBank/DDBJ whole genome shotgun (WGS) entry which is preliminary data.</text>
</comment>
<organism evidence="1 2">
    <name type="scientific">Candidatus Yanofskybacteria bacterium RIFCSPLOWO2_02_FULL_43_10b</name>
    <dbReference type="NCBI Taxonomy" id="1802704"/>
    <lineage>
        <taxon>Bacteria</taxon>
        <taxon>Candidatus Yanofskyibacteriota</taxon>
    </lineage>
</organism>
<evidence type="ECO:0000313" key="1">
    <source>
        <dbReference type="EMBL" id="OGN31319.1"/>
    </source>
</evidence>
<dbReference type="AlphaFoldDB" id="A0A1F8H3D1"/>
<gene>
    <name evidence="1" type="ORF">A3I92_00150</name>
</gene>
<sequence length="115" mass="13516">MAEEKKCLIYYKVGWKSIGFCCGERFDRLETCCEMFERMFLSMGNEKNTDWNNSYMFDAKSGLNLLKKDSKVGLFLCGESIKFCPWCGHAIEIKKSREVMLVQKFCYEEVERSEP</sequence>
<name>A0A1F8H3D1_9BACT</name>
<proteinExistence type="predicted"/>
<reference evidence="1 2" key="1">
    <citation type="journal article" date="2016" name="Nat. Commun.">
        <title>Thousands of microbial genomes shed light on interconnected biogeochemical processes in an aquifer system.</title>
        <authorList>
            <person name="Anantharaman K."/>
            <person name="Brown C.T."/>
            <person name="Hug L.A."/>
            <person name="Sharon I."/>
            <person name="Castelle C.J."/>
            <person name="Probst A.J."/>
            <person name="Thomas B.C."/>
            <person name="Singh A."/>
            <person name="Wilkins M.J."/>
            <person name="Karaoz U."/>
            <person name="Brodie E.L."/>
            <person name="Williams K.H."/>
            <person name="Hubbard S.S."/>
            <person name="Banfield J.F."/>
        </authorList>
    </citation>
    <scope>NUCLEOTIDE SEQUENCE [LARGE SCALE GENOMIC DNA]</scope>
</reference>
<protein>
    <submittedName>
        <fullName evidence="1">Uncharacterized protein</fullName>
    </submittedName>
</protein>
<evidence type="ECO:0000313" key="2">
    <source>
        <dbReference type="Proteomes" id="UP000177676"/>
    </source>
</evidence>
<dbReference type="EMBL" id="MGKS01000037">
    <property type="protein sequence ID" value="OGN31319.1"/>
    <property type="molecule type" value="Genomic_DNA"/>
</dbReference>
<dbReference type="Proteomes" id="UP000177676">
    <property type="component" value="Unassembled WGS sequence"/>
</dbReference>